<comment type="caution">
    <text evidence="1">The sequence shown here is derived from an EMBL/GenBank/DDBJ whole genome shotgun (WGS) entry which is preliminary data.</text>
</comment>
<organism evidence="1 2">
    <name type="scientific">Clonostachys rosea f. rosea IK726</name>
    <dbReference type="NCBI Taxonomy" id="1349383"/>
    <lineage>
        <taxon>Eukaryota</taxon>
        <taxon>Fungi</taxon>
        <taxon>Dikarya</taxon>
        <taxon>Ascomycota</taxon>
        <taxon>Pezizomycotina</taxon>
        <taxon>Sordariomycetes</taxon>
        <taxon>Hypocreomycetidae</taxon>
        <taxon>Hypocreales</taxon>
        <taxon>Bionectriaceae</taxon>
        <taxon>Clonostachys</taxon>
    </lineage>
</organism>
<reference evidence="1" key="1">
    <citation type="submission" date="2020-04" db="EMBL/GenBank/DDBJ databases">
        <authorList>
            <person name="Broberg M."/>
        </authorList>
    </citation>
    <scope>NUCLEOTIDE SEQUENCE</scope>
</reference>
<protein>
    <submittedName>
        <fullName evidence="1">Uncharacterized protein</fullName>
    </submittedName>
</protein>
<evidence type="ECO:0000313" key="1">
    <source>
        <dbReference type="EMBL" id="CAG9949148.1"/>
    </source>
</evidence>
<keyword evidence="2" id="KW-1185">Reference proteome</keyword>
<dbReference type="Proteomes" id="UP000836387">
    <property type="component" value="Unassembled WGS sequence"/>
</dbReference>
<proteinExistence type="predicted"/>
<accession>A0ACA9U7K7</accession>
<gene>
    <name evidence="1" type="ORF">CRV2_00014453</name>
</gene>
<name>A0ACA9U7K7_BIOOC</name>
<reference evidence="1" key="2">
    <citation type="submission" date="2021-10" db="EMBL/GenBank/DDBJ databases">
        <authorList>
            <person name="Piombo E."/>
        </authorList>
    </citation>
    <scope>NUCLEOTIDE SEQUENCE</scope>
</reference>
<sequence length="509" mass="56973">MAWISSLFSGSKGPVALIESDQVYQTNFHDNTQIFDLVIIASVWQFNDVLDPIKLHSSLNRLLEIDDWRKLGGRFRRVAGSRKLQIHVPTPYTSQRPAVAFSHEVLSMKLREHALADKFPKPTNRPSFHPASEDLGPLVLRRDQPQTLQDLLARDEPMLSLRIVSFSDATLVSLTWPHNLMDANGVGLLASAWSLVLAGQEDEVPPVSSVGRDILYEAASSGAAQQEESVIADSRLSGLSMVPFARSLLWDMYWNKMESRVVHLPKEFVKKLRAETLDEAKKEQHEAGGPEPWISEFDAILALWLSNLARSQSKPNSLTMCLPFDCRKRLPGIINQDDTHVENMVLNNFTLLSAEEANASVGSIAWNIRKELMRQTTPAQVLAALRIKKVQWDKGDNAAPVHTKPDSTLYVTTNWAAAKHFTVAQFGPAVVKQGETGQQRENPLGSPALYHAFTVKPAWTNRNYLMTTGKDHRGDVWLHGTFTAQTWALIEKSIGCRLIHLKEFDSAVH</sequence>
<evidence type="ECO:0000313" key="2">
    <source>
        <dbReference type="Proteomes" id="UP000836387"/>
    </source>
</evidence>
<dbReference type="EMBL" id="CADEHS020000055">
    <property type="protein sequence ID" value="CAG9949148.1"/>
    <property type="molecule type" value="Genomic_DNA"/>
</dbReference>